<dbReference type="CDD" id="cd05466">
    <property type="entry name" value="PBP2_LTTR_substrate"/>
    <property type="match status" value="1"/>
</dbReference>
<dbReference type="SUPFAM" id="SSF46785">
    <property type="entry name" value="Winged helix' DNA-binding domain"/>
    <property type="match status" value="1"/>
</dbReference>
<comment type="caution">
    <text evidence="6">The sequence shown here is derived from an EMBL/GenBank/DDBJ whole genome shotgun (WGS) entry which is preliminary data.</text>
</comment>
<dbReference type="Gene3D" id="1.10.10.10">
    <property type="entry name" value="Winged helix-like DNA-binding domain superfamily/Winged helix DNA-binding domain"/>
    <property type="match status" value="1"/>
</dbReference>
<protein>
    <submittedName>
        <fullName evidence="6">LysR family transcriptional regulator</fullName>
    </submittedName>
</protein>
<evidence type="ECO:0000313" key="6">
    <source>
        <dbReference type="EMBL" id="TYB83177.1"/>
    </source>
</evidence>
<dbReference type="RefSeq" id="WP_148376267.1">
    <property type="nucleotide sequence ID" value="NZ_VSIY01000003.1"/>
</dbReference>
<dbReference type="Gene3D" id="3.40.190.290">
    <property type="match status" value="1"/>
</dbReference>
<dbReference type="Pfam" id="PF03466">
    <property type="entry name" value="LysR_substrate"/>
    <property type="match status" value="1"/>
</dbReference>
<evidence type="ECO:0000256" key="3">
    <source>
        <dbReference type="ARBA" id="ARBA00023125"/>
    </source>
</evidence>
<sequence>MLRPYEHRFPWNLDWNLLRTFMVVVEQRSISRAADFLGLKQPTVSAALKRLEDSVGQVLIERRPNRFRVTRAGEVLFSECSTIFGTVSQLPALMQAGADTLSGHISLVMTSHVVSPHLDAVLADFAQRHRDVTFSVVVAESGEVLKLIEQNRAAFGICLINRQPRHLHAPVLCREFFALYCGAKHRLFGKARIALADLAGEPSVAFHTEVEGGPLQSVNRLRERARLAPGPRGVSANLPEVRRMIVANIGIGALPVHVAARDVGLGLLRQLPPHDRLPAIDIHLVTNPRRQMSAPEAALNAAFTDLIDGESLAARTYGVSAPL</sequence>
<organism evidence="6 7">
    <name type="scientific">Maritimibacter fusiformis</name>
    <dbReference type="NCBI Taxonomy" id="2603819"/>
    <lineage>
        <taxon>Bacteria</taxon>
        <taxon>Pseudomonadati</taxon>
        <taxon>Pseudomonadota</taxon>
        <taxon>Alphaproteobacteria</taxon>
        <taxon>Rhodobacterales</taxon>
        <taxon>Roseobacteraceae</taxon>
        <taxon>Maritimibacter</taxon>
    </lineage>
</organism>
<keyword evidence="3" id="KW-0238">DNA-binding</keyword>
<dbReference type="AlphaFoldDB" id="A0A5D0RNK9"/>
<dbReference type="InterPro" id="IPR005119">
    <property type="entry name" value="LysR_subst-bd"/>
</dbReference>
<dbReference type="PANTHER" id="PTHR30419">
    <property type="entry name" value="HTH-TYPE TRANSCRIPTIONAL REGULATOR YBHD"/>
    <property type="match status" value="1"/>
</dbReference>
<accession>A0A5D0RNK9</accession>
<dbReference type="PROSITE" id="PS50931">
    <property type="entry name" value="HTH_LYSR"/>
    <property type="match status" value="1"/>
</dbReference>
<dbReference type="GO" id="GO:0003700">
    <property type="term" value="F:DNA-binding transcription factor activity"/>
    <property type="evidence" value="ECO:0007669"/>
    <property type="project" value="InterPro"/>
</dbReference>
<dbReference type="SUPFAM" id="SSF53850">
    <property type="entry name" value="Periplasmic binding protein-like II"/>
    <property type="match status" value="1"/>
</dbReference>
<evidence type="ECO:0000313" key="7">
    <source>
        <dbReference type="Proteomes" id="UP000322080"/>
    </source>
</evidence>
<comment type="similarity">
    <text evidence="1">Belongs to the LysR transcriptional regulatory family.</text>
</comment>
<dbReference type="PRINTS" id="PR00039">
    <property type="entry name" value="HTHLYSR"/>
</dbReference>
<dbReference type="Proteomes" id="UP000322080">
    <property type="component" value="Unassembled WGS sequence"/>
</dbReference>
<evidence type="ECO:0000259" key="5">
    <source>
        <dbReference type="PROSITE" id="PS50931"/>
    </source>
</evidence>
<dbReference type="InterPro" id="IPR000847">
    <property type="entry name" value="LysR_HTH_N"/>
</dbReference>
<dbReference type="EMBL" id="VSIY01000003">
    <property type="protein sequence ID" value="TYB83177.1"/>
    <property type="molecule type" value="Genomic_DNA"/>
</dbReference>
<keyword evidence="2" id="KW-0805">Transcription regulation</keyword>
<dbReference type="InterPro" id="IPR036388">
    <property type="entry name" value="WH-like_DNA-bd_sf"/>
</dbReference>
<name>A0A5D0RNK9_9RHOB</name>
<dbReference type="InterPro" id="IPR050950">
    <property type="entry name" value="HTH-type_LysR_regulators"/>
</dbReference>
<dbReference type="InterPro" id="IPR036390">
    <property type="entry name" value="WH_DNA-bd_sf"/>
</dbReference>
<gene>
    <name evidence="6" type="ORF">FVF75_03065</name>
</gene>
<evidence type="ECO:0000256" key="2">
    <source>
        <dbReference type="ARBA" id="ARBA00023015"/>
    </source>
</evidence>
<keyword evidence="7" id="KW-1185">Reference proteome</keyword>
<dbReference type="GO" id="GO:0003677">
    <property type="term" value="F:DNA binding"/>
    <property type="evidence" value="ECO:0007669"/>
    <property type="project" value="UniProtKB-KW"/>
</dbReference>
<dbReference type="GO" id="GO:0005829">
    <property type="term" value="C:cytosol"/>
    <property type="evidence" value="ECO:0007669"/>
    <property type="project" value="TreeGrafter"/>
</dbReference>
<evidence type="ECO:0000256" key="1">
    <source>
        <dbReference type="ARBA" id="ARBA00009437"/>
    </source>
</evidence>
<reference evidence="6 7" key="1">
    <citation type="submission" date="2019-08" db="EMBL/GenBank/DDBJ databases">
        <title>Identification of a novel species of the genus Boseongicola.</title>
        <authorList>
            <person name="Zhang X.-Q."/>
        </authorList>
    </citation>
    <scope>NUCLEOTIDE SEQUENCE [LARGE SCALE GENOMIC DNA]</scope>
    <source>
        <strain evidence="6 7">HY14</strain>
    </source>
</reference>
<dbReference type="Pfam" id="PF00126">
    <property type="entry name" value="HTH_1"/>
    <property type="match status" value="1"/>
</dbReference>
<evidence type="ECO:0000256" key="4">
    <source>
        <dbReference type="ARBA" id="ARBA00023163"/>
    </source>
</evidence>
<proteinExistence type="inferred from homology"/>
<feature type="domain" description="HTH lysR-type" evidence="5">
    <location>
        <begin position="13"/>
        <end position="70"/>
    </location>
</feature>
<keyword evidence="4" id="KW-0804">Transcription</keyword>